<dbReference type="KEGG" id="kaf:KAFR_0C00340"/>
<feature type="domain" description="C2H2-type" evidence="11">
    <location>
        <begin position="306"/>
        <end position="330"/>
    </location>
</feature>
<dbReference type="SUPFAM" id="SSF57667">
    <property type="entry name" value="beta-beta-alpha zinc fingers"/>
    <property type="match status" value="1"/>
</dbReference>
<keyword evidence="7" id="KW-0804">Transcription</keyword>
<dbReference type="SMART" id="SM00355">
    <property type="entry name" value="ZnF_C2H2"/>
    <property type="match status" value="2"/>
</dbReference>
<accession>H2ARN0</accession>
<evidence type="ECO:0000256" key="4">
    <source>
        <dbReference type="ARBA" id="ARBA00022771"/>
    </source>
</evidence>
<dbReference type="OrthoDB" id="6077919at2759"/>
<evidence type="ECO:0000256" key="9">
    <source>
        <dbReference type="PROSITE-ProRule" id="PRU00042"/>
    </source>
</evidence>
<evidence type="ECO:0000256" key="5">
    <source>
        <dbReference type="ARBA" id="ARBA00022833"/>
    </source>
</evidence>
<evidence type="ECO:0000256" key="6">
    <source>
        <dbReference type="ARBA" id="ARBA00023015"/>
    </source>
</evidence>
<proteinExistence type="predicted"/>
<feature type="domain" description="C2H2-type" evidence="11">
    <location>
        <begin position="278"/>
        <end position="305"/>
    </location>
</feature>
<dbReference type="HOGENOM" id="CLU_700327_0_0_1"/>
<evidence type="ECO:0000256" key="10">
    <source>
        <dbReference type="SAM" id="MobiDB-lite"/>
    </source>
</evidence>
<feature type="compositionally biased region" description="Low complexity" evidence="10">
    <location>
        <begin position="214"/>
        <end position="226"/>
    </location>
</feature>
<dbReference type="PROSITE" id="PS50157">
    <property type="entry name" value="ZINC_FINGER_C2H2_2"/>
    <property type="match status" value="2"/>
</dbReference>
<protein>
    <recommendedName>
        <fullName evidence="11">C2H2-type domain-containing protein</fullName>
    </recommendedName>
</protein>
<dbReference type="FunFam" id="3.30.160.60:FF:001498">
    <property type="entry name" value="Zinc finger protein 404"/>
    <property type="match status" value="1"/>
</dbReference>
<evidence type="ECO:0000256" key="1">
    <source>
        <dbReference type="ARBA" id="ARBA00004123"/>
    </source>
</evidence>
<evidence type="ECO:0000256" key="3">
    <source>
        <dbReference type="ARBA" id="ARBA00022737"/>
    </source>
</evidence>
<dbReference type="PANTHER" id="PTHR47772">
    <property type="entry name" value="ZINC FINGER PROTEIN 200"/>
    <property type="match status" value="1"/>
</dbReference>
<dbReference type="InterPro" id="IPR036236">
    <property type="entry name" value="Znf_C2H2_sf"/>
</dbReference>
<dbReference type="eggNOG" id="KOG1721">
    <property type="taxonomic scope" value="Eukaryota"/>
</dbReference>
<name>H2ARN0_KAZAF</name>
<sequence>MQDREIYQKYSFNSINNQNNNQYDLLASLEDENLNSQTFNNSFTNFYTMMSNFNKTDSSSSDPDDLLLQKTESKPPEESVQVHFNTFTQQSYTPLSQITKFDSSADVYSRLLDDSDFISDEYFLTRRYTEGSVPMLPYFSKRRESDPTAFESSSQLTPSAHPKVSNYTTTKHQHRQFAAAITPTMKVARVINNTNLNTPKSNLTSLNTPFLSPSLKKLSSKKSNSSKVKKNTSYFPISPPSEVSSLPTKGRYTASTQQNEKKSIQDLEISPSTDKVKYCCKVCSKRFKRPSSLSTHMNIHTGYKPYQCPFSNCQKSFNAKSNMLRHYKLHFKLSSGVYVLPSGEITLQKPTSKQLFPHSQANDNSNICAGDTLESNFSINDTQIPTAISGERLE</sequence>
<dbReference type="InParanoid" id="H2ARN0"/>
<evidence type="ECO:0000256" key="2">
    <source>
        <dbReference type="ARBA" id="ARBA00022723"/>
    </source>
</evidence>
<feature type="region of interest" description="Disordered" evidence="10">
    <location>
        <begin position="147"/>
        <end position="166"/>
    </location>
</feature>
<dbReference type="InterPro" id="IPR013087">
    <property type="entry name" value="Znf_C2H2_type"/>
</dbReference>
<feature type="region of interest" description="Disordered" evidence="10">
    <location>
        <begin position="57"/>
        <end position="78"/>
    </location>
</feature>
<dbReference type="EMBL" id="HE650823">
    <property type="protein sequence ID" value="CCF57030.1"/>
    <property type="molecule type" value="Genomic_DNA"/>
</dbReference>
<dbReference type="PROSITE" id="PS00028">
    <property type="entry name" value="ZINC_FINGER_C2H2_1"/>
    <property type="match status" value="2"/>
</dbReference>
<feature type="region of interest" description="Disordered" evidence="10">
    <location>
        <begin position="214"/>
        <end position="234"/>
    </location>
</feature>
<dbReference type="RefSeq" id="XP_003956165.1">
    <property type="nucleotide sequence ID" value="XM_003956116.1"/>
</dbReference>
<dbReference type="AlphaFoldDB" id="H2ARN0"/>
<keyword evidence="6" id="KW-0805">Transcription regulation</keyword>
<evidence type="ECO:0000313" key="12">
    <source>
        <dbReference type="EMBL" id="CCF57030.1"/>
    </source>
</evidence>
<evidence type="ECO:0000259" key="11">
    <source>
        <dbReference type="PROSITE" id="PS50157"/>
    </source>
</evidence>
<dbReference type="InterPro" id="IPR050636">
    <property type="entry name" value="C2H2-ZF_domain-containing"/>
</dbReference>
<comment type="subcellular location">
    <subcellularLocation>
        <location evidence="1">Nucleus</location>
    </subcellularLocation>
</comment>
<organism evidence="12 13">
    <name type="scientific">Kazachstania africana (strain ATCC 22294 / BCRC 22015 / CBS 2517 / CECT 1963 / NBRC 1671 / NRRL Y-8276)</name>
    <name type="common">Yeast</name>
    <name type="synonym">Kluyveromyces africanus</name>
    <dbReference type="NCBI Taxonomy" id="1071382"/>
    <lineage>
        <taxon>Eukaryota</taxon>
        <taxon>Fungi</taxon>
        <taxon>Dikarya</taxon>
        <taxon>Ascomycota</taxon>
        <taxon>Saccharomycotina</taxon>
        <taxon>Saccharomycetes</taxon>
        <taxon>Saccharomycetales</taxon>
        <taxon>Saccharomycetaceae</taxon>
        <taxon>Kazachstania</taxon>
    </lineage>
</organism>
<dbReference type="GO" id="GO:0008270">
    <property type="term" value="F:zinc ion binding"/>
    <property type="evidence" value="ECO:0007669"/>
    <property type="project" value="UniProtKB-KW"/>
</dbReference>
<keyword evidence="13" id="KW-1185">Reference proteome</keyword>
<evidence type="ECO:0000256" key="7">
    <source>
        <dbReference type="ARBA" id="ARBA00023163"/>
    </source>
</evidence>
<keyword evidence="3" id="KW-0677">Repeat</keyword>
<keyword evidence="2" id="KW-0479">Metal-binding</keyword>
<reference evidence="12 13" key="1">
    <citation type="journal article" date="2011" name="Proc. Natl. Acad. Sci. U.S.A.">
        <title>Evolutionary erosion of yeast sex chromosomes by mating-type switching accidents.</title>
        <authorList>
            <person name="Gordon J.L."/>
            <person name="Armisen D."/>
            <person name="Proux-Wera E."/>
            <person name="Oheigeartaigh S.S."/>
            <person name="Byrne K.P."/>
            <person name="Wolfe K.H."/>
        </authorList>
    </citation>
    <scope>NUCLEOTIDE SEQUENCE [LARGE SCALE GENOMIC DNA]</scope>
    <source>
        <strain evidence="13">ATCC 22294 / BCRC 22015 / CBS 2517 / CECT 1963 / NBRC 1671 / NRRL Y-8276</strain>
    </source>
</reference>
<gene>
    <name evidence="12" type="primary">KAFR0C00340</name>
    <name evidence="12" type="ORF">KAFR_0C00340</name>
</gene>
<dbReference type="GO" id="GO:0005634">
    <property type="term" value="C:nucleus"/>
    <property type="evidence" value="ECO:0007669"/>
    <property type="project" value="UniProtKB-SubCell"/>
</dbReference>
<dbReference type="PANTHER" id="PTHR47772:SF13">
    <property type="entry name" value="GASTRULA ZINC FINGER PROTEIN XLCGF49.1-LIKE-RELATED"/>
    <property type="match status" value="1"/>
</dbReference>
<evidence type="ECO:0000256" key="8">
    <source>
        <dbReference type="ARBA" id="ARBA00023242"/>
    </source>
</evidence>
<dbReference type="Pfam" id="PF00096">
    <property type="entry name" value="zf-C2H2"/>
    <property type="match status" value="2"/>
</dbReference>
<dbReference type="Proteomes" id="UP000005220">
    <property type="component" value="Chromosome 3"/>
</dbReference>
<keyword evidence="8" id="KW-0539">Nucleus</keyword>
<evidence type="ECO:0000313" key="13">
    <source>
        <dbReference type="Proteomes" id="UP000005220"/>
    </source>
</evidence>
<keyword evidence="4 9" id="KW-0863">Zinc-finger</keyword>
<dbReference type="Gene3D" id="3.30.160.60">
    <property type="entry name" value="Classic Zinc Finger"/>
    <property type="match status" value="2"/>
</dbReference>
<dbReference type="GeneID" id="13884950"/>
<keyword evidence="5" id="KW-0862">Zinc</keyword>